<protein>
    <recommendedName>
        <fullName evidence="3">Zinc finger CCHC domain-containing protein 8</fullName>
    </recommendedName>
    <alternativeName>
        <fullName evidence="8">TRAMP-like complex RNA-binding factor ZCCHC8</fullName>
    </alternativeName>
</protein>
<gene>
    <name evidence="13" type="ORF">DNTS_032241</name>
</gene>
<keyword evidence="14" id="KW-1185">Reference proteome</keyword>
<evidence type="ECO:0000256" key="6">
    <source>
        <dbReference type="ARBA" id="ARBA00022833"/>
    </source>
</evidence>
<dbReference type="EMBL" id="SRMA01026930">
    <property type="protein sequence ID" value="TRY65334.1"/>
    <property type="molecule type" value="Genomic_DNA"/>
</dbReference>
<comment type="similarity">
    <text evidence="2">Belongs to the ZCCHC8 family.</text>
</comment>
<dbReference type="InterPro" id="IPR001878">
    <property type="entry name" value="Znf_CCHC"/>
</dbReference>
<keyword evidence="4" id="KW-0479">Metal-binding</keyword>
<evidence type="ECO:0000256" key="3">
    <source>
        <dbReference type="ARBA" id="ARBA00022379"/>
    </source>
</evidence>
<keyword evidence="6" id="KW-0862">Zinc</keyword>
<organism evidence="13 14">
    <name type="scientific">Danionella cerebrum</name>
    <dbReference type="NCBI Taxonomy" id="2873325"/>
    <lineage>
        <taxon>Eukaryota</taxon>
        <taxon>Metazoa</taxon>
        <taxon>Chordata</taxon>
        <taxon>Craniata</taxon>
        <taxon>Vertebrata</taxon>
        <taxon>Euteleostomi</taxon>
        <taxon>Actinopterygii</taxon>
        <taxon>Neopterygii</taxon>
        <taxon>Teleostei</taxon>
        <taxon>Ostariophysi</taxon>
        <taxon>Cypriniformes</taxon>
        <taxon>Danionidae</taxon>
        <taxon>Danioninae</taxon>
        <taxon>Danionella</taxon>
    </lineage>
</organism>
<comment type="caution">
    <text evidence="13">The sequence shown here is derived from an EMBL/GenBank/DDBJ whole genome shotgun (WGS) entry which is preliminary data.</text>
</comment>
<feature type="region of interest" description="Disordered" evidence="11">
    <location>
        <begin position="1"/>
        <end position="32"/>
    </location>
</feature>
<evidence type="ECO:0000256" key="11">
    <source>
        <dbReference type="SAM" id="MobiDB-lite"/>
    </source>
</evidence>
<evidence type="ECO:0000256" key="1">
    <source>
        <dbReference type="ARBA" id="ARBA00004642"/>
    </source>
</evidence>
<dbReference type="Proteomes" id="UP000316079">
    <property type="component" value="Unassembled WGS sequence"/>
</dbReference>
<dbReference type="AlphaFoldDB" id="A0A553NIR6"/>
<dbReference type="InterPro" id="IPR052115">
    <property type="entry name" value="NEXT_complex_subunit_ZCCHC8"/>
</dbReference>
<evidence type="ECO:0000256" key="7">
    <source>
        <dbReference type="ARBA" id="ARBA00023242"/>
    </source>
</evidence>
<dbReference type="GO" id="GO:0003723">
    <property type="term" value="F:RNA binding"/>
    <property type="evidence" value="ECO:0007669"/>
    <property type="project" value="TreeGrafter"/>
</dbReference>
<evidence type="ECO:0000256" key="9">
    <source>
        <dbReference type="ARBA" id="ARBA00045870"/>
    </source>
</evidence>
<name>A0A553NIR6_9TELE</name>
<feature type="region of interest" description="Disordered" evidence="11">
    <location>
        <begin position="539"/>
        <end position="608"/>
    </location>
</feature>
<evidence type="ECO:0000256" key="5">
    <source>
        <dbReference type="ARBA" id="ARBA00022771"/>
    </source>
</evidence>
<comment type="subcellular location">
    <subcellularLocation>
        <location evidence="1">Nucleus</location>
        <location evidence="1">Nucleoplasm</location>
    </subcellularLocation>
</comment>
<evidence type="ECO:0000313" key="13">
    <source>
        <dbReference type="EMBL" id="TRY65334.1"/>
    </source>
</evidence>
<accession>A0A553NIR6</accession>
<evidence type="ECO:0000256" key="2">
    <source>
        <dbReference type="ARBA" id="ARBA00007497"/>
    </source>
</evidence>
<keyword evidence="7" id="KW-0539">Nucleus</keyword>
<dbReference type="PANTHER" id="PTHR13316:SF0">
    <property type="entry name" value="ZINC FINGER CCHC DOMAIN-CONTAINING PROTEIN 8"/>
    <property type="match status" value="1"/>
</dbReference>
<evidence type="ECO:0000256" key="8">
    <source>
        <dbReference type="ARBA" id="ARBA00032546"/>
    </source>
</evidence>
<dbReference type="GO" id="GO:0005654">
    <property type="term" value="C:nucleoplasm"/>
    <property type="evidence" value="ECO:0007669"/>
    <property type="project" value="UniProtKB-SubCell"/>
</dbReference>
<reference evidence="13 14" key="1">
    <citation type="journal article" date="2019" name="Sci. Data">
        <title>Hybrid genome assembly and annotation of Danionella translucida.</title>
        <authorList>
            <person name="Kadobianskyi M."/>
            <person name="Schulze L."/>
            <person name="Schuelke M."/>
            <person name="Judkewitz B."/>
        </authorList>
    </citation>
    <scope>NUCLEOTIDE SEQUENCE [LARGE SCALE GENOMIC DNA]</scope>
    <source>
        <strain evidence="13 14">Bolton</strain>
    </source>
</reference>
<evidence type="ECO:0000256" key="10">
    <source>
        <dbReference type="PROSITE-ProRule" id="PRU00047"/>
    </source>
</evidence>
<feature type="compositionally biased region" description="Acidic residues" evidence="11">
    <location>
        <begin position="512"/>
        <end position="522"/>
    </location>
</feature>
<proteinExistence type="inferred from homology"/>
<evidence type="ECO:0000259" key="12">
    <source>
        <dbReference type="PROSITE" id="PS50158"/>
    </source>
</evidence>
<dbReference type="STRING" id="623744.A0A553NIR6"/>
<feature type="compositionally biased region" description="Low complexity" evidence="11">
    <location>
        <begin position="539"/>
        <end position="572"/>
    </location>
</feature>
<dbReference type="GO" id="GO:0071013">
    <property type="term" value="C:catalytic step 2 spliceosome"/>
    <property type="evidence" value="ECO:0007669"/>
    <property type="project" value="TreeGrafter"/>
</dbReference>
<evidence type="ECO:0000313" key="14">
    <source>
        <dbReference type="Proteomes" id="UP000316079"/>
    </source>
</evidence>
<dbReference type="PANTHER" id="PTHR13316">
    <property type="entry name" value="ZINC FINGER, CCHC DOMAIN CONTAINING 8"/>
    <property type="match status" value="1"/>
</dbReference>
<feature type="compositionally biased region" description="Polar residues" evidence="11">
    <location>
        <begin position="632"/>
        <end position="642"/>
    </location>
</feature>
<dbReference type="Pfam" id="PF04046">
    <property type="entry name" value="PSP"/>
    <property type="match status" value="1"/>
</dbReference>
<dbReference type="OrthoDB" id="8026949at2759"/>
<feature type="region of interest" description="Disordered" evidence="11">
    <location>
        <begin position="458"/>
        <end position="522"/>
    </location>
</feature>
<feature type="region of interest" description="Disordered" evidence="11">
    <location>
        <begin position="621"/>
        <end position="651"/>
    </location>
</feature>
<dbReference type="PROSITE" id="PS50158">
    <property type="entry name" value="ZF_CCHC"/>
    <property type="match status" value="1"/>
</dbReference>
<evidence type="ECO:0000256" key="4">
    <source>
        <dbReference type="ARBA" id="ARBA00022723"/>
    </source>
</evidence>
<keyword evidence="5 10" id="KW-0863">Zinc-finger</keyword>
<feature type="compositionally biased region" description="Pro residues" evidence="11">
    <location>
        <begin position="463"/>
        <end position="497"/>
    </location>
</feature>
<feature type="domain" description="CCHC-type" evidence="12">
    <location>
        <begin position="225"/>
        <end position="240"/>
    </location>
</feature>
<sequence length="709" mass="78843">MFEQFEDTAPIQSANRDDEDAGEQSESSGRLRQLQQTLEETIERLNAENILLHQRFARSPSREPHVELKRKLNVLSRPTGIKVPDSKTDGPLCQINYGNNLISKQCRSQIEDFIVSVVQKHLHHNEADDSSPNLIPHPSSFVMEESYKVRASGGSKHVKKAFSIIGSVLYFTDFCVDKLGQPLLNDNPQLSDGWEVPKYQQLFGHIVALEGQEVQMKEKRPRPCCFNCCSEAHQLRDCPEPKDMARINAKRKEFAQVNNQSNQRYHADEVDERFAKYKPGVLSQDLLDALGISTNTLPPFIYRMRELGYPPGWLKEAELENSGLMLYDGSKDGDENSPSLRISYDVSKLVEFPGFNVSTPPNIRDEFRTFGSIPMQPQHWKDNFAAFLSSKFPTVKSEGGSCSKRPHESEATPQKSKKRRSSSEHAHHICDMEIESGKTLMILQYLLYQDTAQTRAGGFQFHPPLPPGSCPATPPPLPLGTPPSTPPIPKGTPPETPPSKDFAPNRLRGVTEGEESEDGLTLEELEEQQKLLWAALEKADTTTTTTNSDSDTGASASQTPVPSSPSVVTSLKLDSDEDEEKTEDSSHLFEVKSTPTSPAEPAGDEMVLPIEISDVIVLDEIAEENGHHQAPGETSATRQQKPSAEGAEDVEEPVINKVSFVPHRSRFAAGIIPFEDTPEFTEVAEATGVYLKIRDLLKGSPRNQAKRKK</sequence>
<dbReference type="GO" id="GO:0008270">
    <property type="term" value="F:zinc ion binding"/>
    <property type="evidence" value="ECO:0007669"/>
    <property type="project" value="UniProtKB-KW"/>
</dbReference>
<comment type="function">
    <text evidence="9">Scaffolding subunit of the trimeric nuclear exosome targeting (NEXT) complex that is involved in the surveillance and turnover of aberrant transcripts and non-coding RNAs. NEXT functions as an RNA exosome cofactor that directs a subset of non-coding short-lived RNAs for exosomal degradation. May be involved in pre-mRNA splicing. It is required for 3'-end maturation of telomerase RNA component (TERC), TERC 3'-end targeting to the nuclear RNA exosome, and for telomerase function.</text>
</comment>
<dbReference type="InterPro" id="IPR006568">
    <property type="entry name" value="PSP_pro-rich"/>
</dbReference>
<dbReference type="SMART" id="SM00581">
    <property type="entry name" value="PSP"/>
    <property type="match status" value="1"/>
</dbReference>
<feature type="region of interest" description="Disordered" evidence="11">
    <location>
        <begin position="397"/>
        <end position="428"/>
    </location>
</feature>